<evidence type="ECO:0000256" key="10">
    <source>
        <dbReference type="ARBA" id="ARBA00045970"/>
    </source>
</evidence>
<evidence type="ECO:0000256" key="7">
    <source>
        <dbReference type="ARBA" id="ARBA00023187"/>
    </source>
</evidence>
<dbReference type="PANTHER" id="PTHR13445">
    <property type="entry name" value="TUMOR SUPPRESSING SUBTRANSFERABLE CANDIDATE 4 TSSC4"/>
    <property type="match status" value="1"/>
</dbReference>
<evidence type="ECO:0000313" key="12">
    <source>
        <dbReference type="EMBL" id="KAG8237855.1"/>
    </source>
</evidence>
<keyword evidence="13" id="KW-1185">Reference proteome</keyword>
<reference evidence="12" key="1">
    <citation type="submission" date="2013-04" db="EMBL/GenBank/DDBJ databases">
        <authorList>
            <person name="Qu J."/>
            <person name="Murali S.C."/>
            <person name="Bandaranaike D."/>
            <person name="Bellair M."/>
            <person name="Blankenburg K."/>
            <person name="Chao H."/>
            <person name="Dinh H."/>
            <person name="Doddapaneni H."/>
            <person name="Downs B."/>
            <person name="Dugan-Rocha S."/>
            <person name="Elkadiri S."/>
            <person name="Gnanaolivu R.D."/>
            <person name="Hernandez B."/>
            <person name="Javaid M."/>
            <person name="Jayaseelan J.C."/>
            <person name="Lee S."/>
            <person name="Li M."/>
            <person name="Ming W."/>
            <person name="Munidasa M."/>
            <person name="Muniz J."/>
            <person name="Nguyen L."/>
            <person name="Ongeri F."/>
            <person name="Osuji N."/>
            <person name="Pu L.-L."/>
            <person name="Puazo M."/>
            <person name="Qu C."/>
            <person name="Quiroz J."/>
            <person name="Raj R."/>
            <person name="Weissenberger G."/>
            <person name="Xin Y."/>
            <person name="Zou X."/>
            <person name="Han Y."/>
            <person name="Richards S."/>
            <person name="Worley K."/>
            <person name="Muzny D."/>
            <person name="Gibbs R."/>
        </authorList>
    </citation>
    <scope>NUCLEOTIDE SEQUENCE</scope>
    <source>
        <strain evidence="12">Sampled in the wild</strain>
    </source>
</reference>
<dbReference type="GO" id="GO:0008380">
    <property type="term" value="P:RNA splicing"/>
    <property type="evidence" value="ECO:0007669"/>
    <property type="project" value="UniProtKB-KW"/>
</dbReference>
<evidence type="ECO:0000256" key="9">
    <source>
        <dbReference type="ARBA" id="ARBA00035304"/>
    </source>
</evidence>
<dbReference type="AlphaFoldDB" id="A0A8K0KQB2"/>
<feature type="compositionally biased region" description="Basic and acidic residues" evidence="11">
    <location>
        <begin position="178"/>
        <end position="188"/>
    </location>
</feature>
<dbReference type="InterPro" id="IPR029338">
    <property type="entry name" value="TSSC4"/>
</dbReference>
<dbReference type="GO" id="GO:0005681">
    <property type="term" value="C:spliceosomal complex"/>
    <property type="evidence" value="ECO:0007669"/>
    <property type="project" value="UniProtKB-KW"/>
</dbReference>
<sequence>MAVYSIVLWHESVNMCEYKAPQFFIKEGGDAFCNRQKDVFDQLIAPEKETTERQRDNKCVIMKNDEDEILMDIDTTRPPRRQCKKFRGKESIFKVPDVPPLKLTSIPDFKRHPHRWVRYSLGDVSADDMSEQSNRAAALSFLREVDERKRRETEEEDEMDKADKKPIVFRNPKGKMAVPEKKDCKVSEVDDEETKPHFVSTKLVMPEYVVGEKRSKKRTRHDAKASKDGSSKCLSSSIKLDHLNDEDDNE</sequence>
<keyword evidence="5" id="KW-0507">mRNA processing</keyword>
<evidence type="ECO:0000256" key="4">
    <source>
        <dbReference type="ARBA" id="ARBA00022490"/>
    </source>
</evidence>
<comment type="similarity">
    <text evidence="3">Belongs to the TSSC4 family.</text>
</comment>
<evidence type="ECO:0000256" key="1">
    <source>
        <dbReference type="ARBA" id="ARBA00004123"/>
    </source>
</evidence>
<keyword evidence="8" id="KW-0539">Nucleus</keyword>
<dbReference type="GO" id="GO:0005737">
    <property type="term" value="C:cytoplasm"/>
    <property type="evidence" value="ECO:0007669"/>
    <property type="project" value="UniProtKB-SubCell"/>
</dbReference>
<evidence type="ECO:0000256" key="6">
    <source>
        <dbReference type="ARBA" id="ARBA00022728"/>
    </source>
</evidence>
<evidence type="ECO:0000256" key="2">
    <source>
        <dbReference type="ARBA" id="ARBA00004496"/>
    </source>
</evidence>
<dbReference type="Pfam" id="PF15264">
    <property type="entry name" value="TSSC4"/>
    <property type="match status" value="1"/>
</dbReference>
<keyword evidence="7" id="KW-0508">mRNA splicing</keyword>
<protein>
    <recommendedName>
        <fullName evidence="9">U5 small nuclear ribonucleoprotein TSSC4</fullName>
    </recommendedName>
</protein>
<name>A0A8K0KQB2_LADFU</name>
<dbReference type="EMBL" id="KZ309230">
    <property type="protein sequence ID" value="KAG8237855.1"/>
    <property type="molecule type" value="Genomic_DNA"/>
</dbReference>
<evidence type="ECO:0000313" key="13">
    <source>
        <dbReference type="Proteomes" id="UP000792457"/>
    </source>
</evidence>
<dbReference type="Proteomes" id="UP000792457">
    <property type="component" value="Unassembled WGS sequence"/>
</dbReference>
<evidence type="ECO:0000256" key="8">
    <source>
        <dbReference type="ARBA" id="ARBA00023242"/>
    </source>
</evidence>
<reference evidence="12" key="2">
    <citation type="submission" date="2017-10" db="EMBL/GenBank/DDBJ databases">
        <title>Ladona fulva Genome sequencing and assembly.</title>
        <authorList>
            <person name="Murali S."/>
            <person name="Richards S."/>
            <person name="Bandaranaike D."/>
            <person name="Bellair M."/>
            <person name="Blankenburg K."/>
            <person name="Chao H."/>
            <person name="Dinh H."/>
            <person name="Doddapaneni H."/>
            <person name="Dugan-Rocha S."/>
            <person name="Elkadiri S."/>
            <person name="Gnanaolivu R."/>
            <person name="Hernandez B."/>
            <person name="Skinner E."/>
            <person name="Javaid M."/>
            <person name="Lee S."/>
            <person name="Li M."/>
            <person name="Ming W."/>
            <person name="Munidasa M."/>
            <person name="Muniz J."/>
            <person name="Nguyen L."/>
            <person name="Hughes D."/>
            <person name="Osuji N."/>
            <person name="Pu L.-L."/>
            <person name="Puazo M."/>
            <person name="Qu C."/>
            <person name="Quiroz J."/>
            <person name="Raj R."/>
            <person name="Weissenberger G."/>
            <person name="Xin Y."/>
            <person name="Zou X."/>
            <person name="Han Y."/>
            <person name="Worley K."/>
            <person name="Muzny D."/>
            <person name="Gibbs R."/>
        </authorList>
    </citation>
    <scope>NUCLEOTIDE SEQUENCE</scope>
    <source>
        <strain evidence="12">Sampled in the wild</strain>
    </source>
</reference>
<dbReference type="PANTHER" id="PTHR13445:SF3">
    <property type="entry name" value="U5 SMALL NUCLEAR RIBONUCLEOPROTEIN TSSC4"/>
    <property type="match status" value="1"/>
</dbReference>
<comment type="caution">
    <text evidence="12">The sequence shown here is derived from an EMBL/GenBank/DDBJ whole genome shotgun (WGS) entry which is preliminary data.</text>
</comment>
<evidence type="ECO:0000256" key="11">
    <source>
        <dbReference type="SAM" id="MobiDB-lite"/>
    </source>
</evidence>
<proteinExistence type="inferred from homology"/>
<keyword evidence="6" id="KW-0747">Spliceosome</keyword>
<feature type="region of interest" description="Disordered" evidence="11">
    <location>
        <begin position="173"/>
        <end position="250"/>
    </location>
</feature>
<keyword evidence="4" id="KW-0963">Cytoplasm</keyword>
<evidence type="ECO:0000256" key="3">
    <source>
        <dbReference type="ARBA" id="ARBA00010362"/>
    </source>
</evidence>
<evidence type="ECO:0000256" key="5">
    <source>
        <dbReference type="ARBA" id="ARBA00022664"/>
    </source>
</evidence>
<comment type="subcellular location">
    <subcellularLocation>
        <location evidence="2">Cytoplasm</location>
    </subcellularLocation>
    <subcellularLocation>
        <location evidence="1">Nucleus</location>
    </subcellularLocation>
</comment>
<gene>
    <name evidence="12" type="ORF">J437_LFUL002464</name>
</gene>
<dbReference type="GO" id="GO:0006397">
    <property type="term" value="P:mRNA processing"/>
    <property type="evidence" value="ECO:0007669"/>
    <property type="project" value="UniProtKB-KW"/>
</dbReference>
<accession>A0A8K0KQB2</accession>
<dbReference type="OrthoDB" id="1906282at2759"/>
<comment type="function">
    <text evidence="10">Protein associated with the U5 snRNP, during its maturation and its post-splicing recycling and which is required for spliceosomal tri-snRNP complex assembly in the nucleus. Has a molecular sequestering activity and transiently hinders SNRNP200 binding sites for constitutive splicing factors that intervene later during the assembly of the spliceosome and splicing. Together with its molecular sequestering activity, may also function as a molecular adapter and placeholder, coordinating the assembly of the U5 snRNP and its association with the U4/U6 di-snRNP.</text>
</comment>
<organism evidence="12 13">
    <name type="scientific">Ladona fulva</name>
    <name type="common">Scarce chaser dragonfly</name>
    <name type="synonym">Libellula fulva</name>
    <dbReference type="NCBI Taxonomy" id="123851"/>
    <lineage>
        <taxon>Eukaryota</taxon>
        <taxon>Metazoa</taxon>
        <taxon>Ecdysozoa</taxon>
        <taxon>Arthropoda</taxon>
        <taxon>Hexapoda</taxon>
        <taxon>Insecta</taxon>
        <taxon>Pterygota</taxon>
        <taxon>Palaeoptera</taxon>
        <taxon>Odonata</taxon>
        <taxon>Epiprocta</taxon>
        <taxon>Anisoptera</taxon>
        <taxon>Libelluloidea</taxon>
        <taxon>Libellulidae</taxon>
        <taxon>Ladona</taxon>
    </lineage>
</organism>